<comment type="caution">
    <text evidence="3">The sequence shown here is derived from an EMBL/GenBank/DDBJ whole genome shotgun (WGS) entry which is preliminary data.</text>
</comment>
<name>A0ABR4BU06_9HELO</name>
<sequence>MDPLTTLALVCNVFDLVERGYKCAKAFKEIYETPEGQRDQHIQLEHHITSMEAVWSEMQQKNSELAQGTVETQFQAALQRSHQVSKSMRTIILDCKAKRPGTIRYSTKAAFKSLFKQNKLQAELLKLEECREALKLCVIVQTNQEVTNLAKVLEKAGSDQQDIRRDLQILLKRFLPASGGDLSLQFDVLKARSEVAIDRFNSQRILSGIDAHNARYDEVIEASPHTYRWIYADTQTEEQLNESYLTSHIIPARDAFTSWLRAGDGIFHIAGKPGSGKSTLMKFILKTSQTTELLHEWAGSKPLVVVRFFFWKPGDWRQNTLRGLKQSIVADVLRAVPALSQDLFPRLYQKELIMDLLVKPLVEYRDIELAFEQLLGSQRVLEPYMLCLFLDGLDEFKESIEGMNHSELANQIKQLQDITRMDITSHIGGSIQDDSYFKMLQSQDFNGCNAMIKELAERADGVFLWVALVVKSIQRGLTNRDSLSKLRSRIQKTPKELGDLFDQILSEIDNDNYQRETYILLAIALTESWDGIPRREQFLDGSGAFCPFISLLAAGFLFQTIDSEIAVRSIFEAEIQESSFHVEHYCTGNLKSAAIQISARCLGLLEVGKYHKDGNVDEIVKFLHRSIPEHLHSHISKRLDKLGITSNMILDTMAWMVVQELHYIRDGEDTLLIESPGRELTSRGLRTIPRLIYLMHWSKVTTLEIKRELHSTTMHLLGRIDKAIFQVQRVSLAQLETSSPTPHFWQVAESANTGLTNACCYGLYQYVHWALIQTPLSKSAKFYSYLLLYLACMGQFRGTPGCSQTVKVLLENGCSTSSAATFLDNYDRDAMSFEVTAFDCLWLWIVGLSVHISFRGAFPAYDSSPLHISEVWSTLETFRAHGARPNWVLIWLVDKDHLENRAKSTDLRIQSTISANMEVRPLPDDRRRLSTHLLQILKAHLQQQLQKERHTRGNTDNFDGVITIEFEDVVRYFHPPNMEQILHPTISVKAESSLKDIHEGNSDLNYRAPHSSMRVPMSIAIGKIIITPLFVQQYESLTYPVVLILAILGALSQWML</sequence>
<dbReference type="SUPFAM" id="SSF52540">
    <property type="entry name" value="P-loop containing nucleoside triphosphate hydrolases"/>
    <property type="match status" value="1"/>
</dbReference>
<protein>
    <recommendedName>
        <fullName evidence="2">Nephrocystin 3-like N-terminal domain-containing protein</fullName>
    </recommendedName>
</protein>
<dbReference type="Proteomes" id="UP001595075">
    <property type="component" value="Unassembled WGS sequence"/>
</dbReference>
<dbReference type="InterPro" id="IPR056884">
    <property type="entry name" value="NPHP3-like_N"/>
</dbReference>
<dbReference type="Gene3D" id="3.40.50.300">
    <property type="entry name" value="P-loop containing nucleotide triphosphate hydrolases"/>
    <property type="match status" value="1"/>
</dbReference>
<feature type="domain" description="Nephrocystin 3-like N-terminal" evidence="2">
    <location>
        <begin position="252"/>
        <end position="411"/>
    </location>
</feature>
<reference evidence="3 4" key="1">
    <citation type="journal article" date="2024" name="Commun. Biol.">
        <title>Comparative genomic analysis of thermophilic fungi reveals convergent evolutionary adaptations and gene losses.</title>
        <authorList>
            <person name="Steindorff A.S."/>
            <person name="Aguilar-Pontes M.V."/>
            <person name="Robinson A.J."/>
            <person name="Andreopoulos B."/>
            <person name="LaButti K."/>
            <person name="Kuo A."/>
            <person name="Mondo S."/>
            <person name="Riley R."/>
            <person name="Otillar R."/>
            <person name="Haridas S."/>
            <person name="Lipzen A."/>
            <person name="Grimwood J."/>
            <person name="Schmutz J."/>
            <person name="Clum A."/>
            <person name="Reid I.D."/>
            <person name="Moisan M.C."/>
            <person name="Butler G."/>
            <person name="Nguyen T.T.M."/>
            <person name="Dewar K."/>
            <person name="Conant G."/>
            <person name="Drula E."/>
            <person name="Henrissat B."/>
            <person name="Hansel C."/>
            <person name="Singer S."/>
            <person name="Hutchinson M.I."/>
            <person name="de Vries R.P."/>
            <person name="Natvig D.O."/>
            <person name="Powell A.J."/>
            <person name="Tsang A."/>
            <person name="Grigoriev I.V."/>
        </authorList>
    </citation>
    <scope>NUCLEOTIDE SEQUENCE [LARGE SCALE GENOMIC DNA]</scope>
    <source>
        <strain evidence="3 4">CBS 494.80</strain>
    </source>
</reference>
<dbReference type="EMBL" id="JAZHXI010000021">
    <property type="protein sequence ID" value="KAL2060696.1"/>
    <property type="molecule type" value="Genomic_DNA"/>
</dbReference>
<gene>
    <name evidence="3" type="ORF">VTL71DRAFT_9337</name>
</gene>
<proteinExistence type="predicted"/>
<keyword evidence="1" id="KW-0677">Repeat</keyword>
<keyword evidence="4" id="KW-1185">Reference proteome</keyword>
<evidence type="ECO:0000259" key="2">
    <source>
        <dbReference type="Pfam" id="PF24883"/>
    </source>
</evidence>
<evidence type="ECO:0000313" key="4">
    <source>
        <dbReference type="Proteomes" id="UP001595075"/>
    </source>
</evidence>
<dbReference type="PANTHER" id="PTHR10039:SF5">
    <property type="entry name" value="NACHT DOMAIN-CONTAINING PROTEIN"/>
    <property type="match status" value="1"/>
</dbReference>
<evidence type="ECO:0000256" key="1">
    <source>
        <dbReference type="ARBA" id="ARBA00022737"/>
    </source>
</evidence>
<organism evidence="3 4">
    <name type="scientific">Oculimacula yallundae</name>
    <dbReference type="NCBI Taxonomy" id="86028"/>
    <lineage>
        <taxon>Eukaryota</taxon>
        <taxon>Fungi</taxon>
        <taxon>Dikarya</taxon>
        <taxon>Ascomycota</taxon>
        <taxon>Pezizomycotina</taxon>
        <taxon>Leotiomycetes</taxon>
        <taxon>Helotiales</taxon>
        <taxon>Ploettnerulaceae</taxon>
        <taxon>Oculimacula</taxon>
    </lineage>
</organism>
<dbReference type="Pfam" id="PF24883">
    <property type="entry name" value="NPHP3_N"/>
    <property type="match status" value="1"/>
</dbReference>
<dbReference type="InterPro" id="IPR027417">
    <property type="entry name" value="P-loop_NTPase"/>
</dbReference>
<dbReference type="PANTHER" id="PTHR10039">
    <property type="entry name" value="AMELOGENIN"/>
    <property type="match status" value="1"/>
</dbReference>
<accession>A0ABR4BU06</accession>
<evidence type="ECO:0000313" key="3">
    <source>
        <dbReference type="EMBL" id="KAL2060696.1"/>
    </source>
</evidence>